<accession>A0ABW0FDL1</accession>
<dbReference type="Pfam" id="PF13305">
    <property type="entry name" value="TetR_C_33"/>
    <property type="match status" value="1"/>
</dbReference>
<keyword evidence="3" id="KW-0804">Transcription</keyword>
<gene>
    <name evidence="7" type="ORF">ACFPK8_04435</name>
</gene>
<evidence type="ECO:0000256" key="3">
    <source>
        <dbReference type="ARBA" id="ARBA00023163"/>
    </source>
</evidence>
<sequence>MTADGTATTADGTATRKPATPRAVARERTMARIVELGNAQLAECGAGELSVREIARGLGMVSSAVYRYVCSRDELLTLLIVDAYADLADAVDGALAEVDTGSEKGIGAGPRARFHALATAMVRWALAHPERWTLLYGTPVSGYDAPAESTNTDGTRVMARMLMIAADADADAGADAGAADVGASGAGTPADKHRTLYVDPEVRALLGVHFAEFGVQADAEVGVRAVTAWSSLVGVISAHVFRQLGADAAAVGEQLLASQVELLADLITGR</sequence>
<proteinExistence type="predicted"/>
<evidence type="ECO:0000256" key="5">
    <source>
        <dbReference type="SAM" id="MobiDB-lite"/>
    </source>
</evidence>
<dbReference type="PROSITE" id="PS50977">
    <property type="entry name" value="HTH_TETR_2"/>
    <property type="match status" value="1"/>
</dbReference>
<feature type="compositionally biased region" description="Low complexity" evidence="5">
    <location>
        <begin position="1"/>
        <end position="15"/>
    </location>
</feature>
<evidence type="ECO:0000256" key="4">
    <source>
        <dbReference type="PROSITE-ProRule" id="PRU00335"/>
    </source>
</evidence>
<dbReference type="InterPro" id="IPR009057">
    <property type="entry name" value="Homeodomain-like_sf"/>
</dbReference>
<evidence type="ECO:0000259" key="6">
    <source>
        <dbReference type="PROSITE" id="PS50977"/>
    </source>
</evidence>
<keyword evidence="2 4" id="KW-0238">DNA-binding</keyword>
<evidence type="ECO:0000313" key="7">
    <source>
        <dbReference type="EMBL" id="MFC5296749.1"/>
    </source>
</evidence>
<evidence type="ECO:0000313" key="8">
    <source>
        <dbReference type="Proteomes" id="UP001595937"/>
    </source>
</evidence>
<dbReference type="RefSeq" id="WP_343925677.1">
    <property type="nucleotide sequence ID" value="NZ_BAAAIR010000046.1"/>
</dbReference>
<dbReference type="InterPro" id="IPR050109">
    <property type="entry name" value="HTH-type_TetR-like_transc_reg"/>
</dbReference>
<protein>
    <submittedName>
        <fullName evidence="7">TetR/AcrR family transcriptional regulator</fullName>
    </submittedName>
</protein>
<dbReference type="InterPro" id="IPR025996">
    <property type="entry name" value="MT1864/Rv1816-like_C"/>
</dbReference>
<dbReference type="InterPro" id="IPR001647">
    <property type="entry name" value="HTH_TetR"/>
</dbReference>
<evidence type="ECO:0000256" key="1">
    <source>
        <dbReference type="ARBA" id="ARBA00023015"/>
    </source>
</evidence>
<dbReference type="PANTHER" id="PTHR30055">
    <property type="entry name" value="HTH-TYPE TRANSCRIPTIONAL REGULATOR RUTR"/>
    <property type="match status" value="1"/>
</dbReference>
<name>A0ABW0FDL1_9MICO</name>
<comment type="caution">
    <text evidence="7">The sequence shown here is derived from an EMBL/GenBank/DDBJ whole genome shotgun (WGS) entry which is preliminary data.</text>
</comment>
<dbReference type="Proteomes" id="UP001595937">
    <property type="component" value="Unassembled WGS sequence"/>
</dbReference>
<dbReference type="Gene3D" id="1.10.357.10">
    <property type="entry name" value="Tetracycline Repressor, domain 2"/>
    <property type="match status" value="1"/>
</dbReference>
<reference evidence="8" key="1">
    <citation type="journal article" date="2019" name="Int. J. Syst. Evol. Microbiol.">
        <title>The Global Catalogue of Microorganisms (GCM) 10K type strain sequencing project: providing services to taxonomists for standard genome sequencing and annotation.</title>
        <authorList>
            <consortium name="The Broad Institute Genomics Platform"/>
            <consortium name="The Broad Institute Genome Sequencing Center for Infectious Disease"/>
            <person name="Wu L."/>
            <person name="Ma J."/>
        </authorList>
    </citation>
    <scope>NUCLEOTIDE SEQUENCE [LARGE SCALE GENOMIC DNA]</scope>
    <source>
        <strain evidence="8">CGMCC 1.16455</strain>
    </source>
</reference>
<dbReference type="EMBL" id="JBHSLN010000012">
    <property type="protein sequence ID" value="MFC5296749.1"/>
    <property type="molecule type" value="Genomic_DNA"/>
</dbReference>
<feature type="DNA-binding region" description="H-T-H motif" evidence="4">
    <location>
        <begin position="50"/>
        <end position="69"/>
    </location>
</feature>
<feature type="region of interest" description="Disordered" evidence="5">
    <location>
        <begin position="1"/>
        <end position="24"/>
    </location>
</feature>
<dbReference type="InterPro" id="IPR036271">
    <property type="entry name" value="Tet_transcr_reg_TetR-rel_C_sf"/>
</dbReference>
<dbReference type="SUPFAM" id="SSF46689">
    <property type="entry name" value="Homeodomain-like"/>
    <property type="match status" value="1"/>
</dbReference>
<dbReference type="PANTHER" id="PTHR30055:SF243">
    <property type="entry name" value="HTH-TYPE TRANSCRIPTIONAL REGULATOR RV1816"/>
    <property type="match status" value="1"/>
</dbReference>
<organism evidence="7 8">
    <name type="scientific">Brachybacterium tyrofermentans</name>
    <dbReference type="NCBI Taxonomy" id="47848"/>
    <lineage>
        <taxon>Bacteria</taxon>
        <taxon>Bacillati</taxon>
        <taxon>Actinomycetota</taxon>
        <taxon>Actinomycetes</taxon>
        <taxon>Micrococcales</taxon>
        <taxon>Dermabacteraceae</taxon>
        <taxon>Brachybacterium</taxon>
    </lineage>
</organism>
<keyword evidence="8" id="KW-1185">Reference proteome</keyword>
<dbReference type="GeneID" id="303298627"/>
<keyword evidence="1" id="KW-0805">Transcription regulation</keyword>
<evidence type="ECO:0000256" key="2">
    <source>
        <dbReference type="ARBA" id="ARBA00023125"/>
    </source>
</evidence>
<dbReference type="SUPFAM" id="SSF48498">
    <property type="entry name" value="Tetracyclin repressor-like, C-terminal domain"/>
    <property type="match status" value="1"/>
</dbReference>
<feature type="domain" description="HTH tetR-type" evidence="6">
    <location>
        <begin position="27"/>
        <end position="87"/>
    </location>
</feature>